<keyword evidence="1" id="KW-0472">Membrane</keyword>
<dbReference type="EMBL" id="JACHJN010000011">
    <property type="protein sequence ID" value="MBB5959425.1"/>
    <property type="molecule type" value="Genomic_DNA"/>
</dbReference>
<organism evidence="2 3">
    <name type="scientific">Saccharothrix tamanrassetensis</name>
    <dbReference type="NCBI Taxonomy" id="1051531"/>
    <lineage>
        <taxon>Bacteria</taxon>
        <taxon>Bacillati</taxon>
        <taxon>Actinomycetota</taxon>
        <taxon>Actinomycetes</taxon>
        <taxon>Pseudonocardiales</taxon>
        <taxon>Pseudonocardiaceae</taxon>
        <taxon>Saccharothrix</taxon>
    </lineage>
</organism>
<dbReference type="Proteomes" id="UP000547510">
    <property type="component" value="Unassembled WGS sequence"/>
</dbReference>
<accession>A0A841CTZ7</accession>
<evidence type="ECO:0000313" key="2">
    <source>
        <dbReference type="EMBL" id="MBB5959425.1"/>
    </source>
</evidence>
<proteinExistence type="predicted"/>
<comment type="caution">
    <text evidence="2">The sequence shown here is derived from an EMBL/GenBank/DDBJ whole genome shotgun (WGS) entry which is preliminary data.</text>
</comment>
<feature type="transmembrane region" description="Helical" evidence="1">
    <location>
        <begin position="79"/>
        <end position="96"/>
    </location>
</feature>
<dbReference type="AlphaFoldDB" id="A0A841CTZ7"/>
<reference evidence="2 3" key="1">
    <citation type="submission" date="2020-08" db="EMBL/GenBank/DDBJ databases">
        <title>Genomic Encyclopedia of Type Strains, Phase III (KMG-III): the genomes of soil and plant-associated and newly described type strains.</title>
        <authorList>
            <person name="Whitman W."/>
        </authorList>
    </citation>
    <scope>NUCLEOTIDE SEQUENCE [LARGE SCALE GENOMIC DNA]</scope>
    <source>
        <strain evidence="2 3">CECT 8640</strain>
    </source>
</reference>
<name>A0A841CTZ7_9PSEU</name>
<feature type="transmembrane region" description="Helical" evidence="1">
    <location>
        <begin position="116"/>
        <end position="136"/>
    </location>
</feature>
<keyword evidence="3" id="KW-1185">Reference proteome</keyword>
<evidence type="ECO:0000256" key="1">
    <source>
        <dbReference type="SAM" id="Phobius"/>
    </source>
</evidence>
<keyword evidence="1" id="KW-1133">Transmembrane helix</keyword>
<gene>
    <name evidence="2" type="ORF">FHS29_006046</name>
</gene>
<evidence type="ECO:0000313" key="3">
    <source>
        <dbReference type="Proteomes" id="UP000547510"/>
    </source>
</evidence>
<protein>
    <submittedName>
        <fullName evidence="2">Uncharacterized protein</fullName>
    </submittedName>
</protein>
<feature type="transmembrane region" description="Helical" evidence="1">
    <location>
        <begin position="35"/>
        <end position="58"/>
    </location>
</feature>
<keyword evidence="1" id="KW-0812">Transmembrane</keyword>
<dbReference type="RefSeq" id="WP_221456855.1">
    <property type="nucleotide sequence ID" value="NZ_JACHJN010000011.1"/>
</dbReference>
<sequence length="218" mass="23491">MVVALVIGGLLGALHGGCAWRTRLYPRGRRGLVLGVIDATWSLPNTVAGAAFLLYALARGNEVDRAFSRRRGTIGLRDGVIKGFATTVGPVQAGVAMGVDDHEAVHVFQARLFGPFYLPLVLVNWVVATVLPYWLLYHDRERAPIDSVGAYFQRGCTRTAGTRSGRTGCRARRRVEGRWEVAGAPGAGGGRAVRCVQGECVRGGGGRMCARRMCARLR</sequence>